<dbReference type="InterPro" id="IPR003740">
    <property type="entry name" value="YitT"/>
</dbReference>
<comment type="subcellular location">
    <subcellularLocation>
        <location evidence="1">Cell membrane</location>
        <topology evidence="1">Multi-pass membrane protein</topology>
    </subcellularLocation>
</comment>
<gene>
    <name evidence="7" type="ORF">SAMN05421795_101153</name>
</gene>
<keyword evidence="4 6" id="KW-1133">Transmembrane helix</keyword>
<proteinExistence type="predicted"/>
<dbReference type="AlphaFoldDB" id="A0A1N7JMD2"/>
<keyword evidence="3 6" id="KW-0812">Transmembrane</keyword>
<feature type="transmembrane region" description="Helical" evidence="6">
    <location>
        <begin position="25"/>
        <end position="45"/>
    </location>
</feature>
<dbReference type="OrthoDB" id="3296441at2"/>
<dbReference type="STRING" id="407234.SAMN05421795_101153"/>
<dbReference type="Pfam" id="PF02588">
    <property type="entry name" value="YitT_membrane"/>
    <property type="match status" value="1"/>
</dbReference>
<name>A0A1N7JMD2_9RHOB</name>
<feature type="transmembrane region" description="Helical" evidence="6">
    <location>
        <begin position="51"/>
        <end position="72"/>
    </location>
</feature>
<reference evidence="8" key="1">
    <citation type="submission" date="2017-01" db="EMBL/GenBank/DDBJ databases">
        <authorList>
            <person name="Varghese N."/>
            <person name="Submissions S."/>
        </authorList>
    </citation>
    <scope>NUCLEOTIDE SEQUENCE [LARGE SCALE GENOMIC DNA]</scope>
    <source>
        <strain evidence="8">DSM 18714</strain>
    </source>
</reference>
<evidence type="ECO:0000313" key="8">
    <source>
        <dbReference type="Proteomes" id="UP000186098"/>
    </source>
</evidence>
<evidence type="ECO:0000256" key="5">
    <source>
        <dbReference type="ARBA" id="ARBA00023136"/>
    </source>
</evidence>
<organism evidence="7 8">
    <name type="scientific">Phaeovulum vinaykumarii</name>
    <dbReference type="NCBI Taxonomy" id="407234"/>
    <lineage>
        <taxon>Bacteria</taxon>
        <taxon>Pseudomonadati</taxon>
        <taxon>Pseudomonadota</taxon>
        <taxon>Alphaproteobacteria</taxon>
        <taxon>Rhodobacterales</taxon>
        <taxon>Paracoccaceae</taxon>
        <taxon>Phaeovulum</taxon>
    </lineage>
</organism>
<feature type="transmembrane region" description="Helical" evidence="6">
    <location>
        <begin position="115"/>
        <end position="136"/>
    </location>
</feature>
<evidence type="ECO:0000313" key="7">
    <source>
        <dbReference type="EMBL" id="SIS50421.1"/>
    </source>
</evidence>
<keyword evidence="2" id="KW-1003">Cell membrane</keyword>
<keyword evidence="8" id="KW-1185">Reference proteome</keyword>
<dbReference type="InterPro" id="IPR051461">
    <property type="entry name" value="UPF0750_membrane"/>
</dbReference>
<keyword evidence="5 6" id="KW-0472">Membrane</keyword>
<feature type="transmembrane region" description="Helical" evidence="6">
    <location>
        <begin position="84"/>
        <end position="109"/>
    </location>
</feature>
<feature type="transmembrane region" description="Helical" evidence="6">
    <location>
        <begin position="184"/>
        <end position="201"/>
    </location>
</feature>
<evidence type="ECO:0000256" key="4">
    <source>
        <dbReference type="ARBA" id="ARBA00022989"/>
    </source>
</evidence>
<sequence length="210" mass="22351">MNATPTTRDADLLPAPHTLLEDTQALTFGGVMAAFGLVMLTHLGFVTGQTAGLAVLISYVTGWSFGPIFFAVNLPFYWLGYKRIGLAFTLKTFVAVGLVSGLSMVMPAYVSFGDIHPALGAVLVGMISGAALLALFRHGASLGGIGILGLYLQDKTGFRAGWTQLIFDICLFSAAFLVRDPITVAWSALGALVLNLVIAINHRRDRYIAT</sequence>
<feature type="transmembrane region" description="Helical" evidence="6">
    <location>
        <begin position="157"/>
        <end position="178"/>
    </location>
</feature>
<dbReference type="PANTHER" id="PTHR33545">
    <property type="entry name" value="UPF0750 MEMBRANE PROTEIN YITT-RELATED"/>
    <property type="match status" value="1"/>
</dbReference>
<protein>
    <submittedName>
        <fullName evidence="7">Uncharacterized 5xTM membrane BCR, YitT family COG1284</fullName>
    </submittedName>
</protein>
<evidence type="ECO:0000256" key="3">
    <source>
        <dbReference type="ARBA" id="ARBA00022692"/>
    </source>
</evidence>
<dbReference type="Proteomes" id="UP000186098">
    <property type="component" value="Unassembled WGS sequence"/>
</dbReference>
<evidence type="ECO:0000256" key="6">
    <source>
        <dbReference type="SAM" id="Phobius"/>
    </source>
</evidence>
<evidence type="ECO:0000256" key="2">
    <source>
        <dbReference type="ARBA" id="ARBA00022475"/>
    </source>
</evidence>
<accession>A0A1N7JMD2</accession>
<dbReference type="EMBL" id="FTOM01000001">
    <property type="protein sequence ID" value="SIS50421.1"/>
    <property type="molecule type" value="Genomic_DNA"/>
</dbReference>
<dbReference type="PANTHER" id="PTHR33545:SF5">
    <property type="entry name" value="UPF0750 MEMBRANE PROTEIN YITT"/>
    <property type="match status" value="1"/>
</dbReference>
<dbReference type="GO" id="GO:0005886">
    <property type="term" value="C:plasma membrane"/>
    <property type="evidence" value="ECO:0007669"/>
    <property type="project" value="UniProtKB-SubCell"/>
</dbReference>
<evidence type="ECO:0000256" key="1">
    <source>
        <dbReference type="ARBA" id="ARBA00004651"/>
    </source>
</evidence>
<dbReference type="RefSeq" id="WP_076363028.1">
    <property type="nucleotide sequence ID" value="NZ_FTOM01000001.1"/>
</dbReference>